<name>A0A2J6Q0L7_9HELO</name>
<evidence type="ECO:0000313" key="2">
    <source>
        <dbReference type="EMBL" id="PMD19837.1"/>
    </source>
</evidence>
<dbReference type="EMBL" id="KZ613487">
    <property type="protein sequence ID" value="PMD19837.1"/>
    <property type="molecule type" value="Genomic_DNA"/>
</dbReference>
<protein>
    <submittedName>
        <fullName evidence="2">Uncharacterized protein</fullName>
    </submittedName>
</protein>
<accession>A0A2J6Q0L7</accession>
<dbReference type="Proteomes" id="UP000235672">
    <property type="component" value="Unassembled WGS sequence"/>
</dbReference>
<feature type="compositionally biased region" description="Basic and acidic residues" evidence="1">
    <location>
        <begin position="23"/>
        <end position="33"/>
    </location>
</feature>
<evidence type="ECO:0000256" key="1">
    <source>
        <dbReference type="SAM" id="MobiDB-lite"/>
    </source>
</evidence>
<sequence>MSSFASSEDSDVMMDQIRKARSSKTEPIEEESPHPNIHYHTPKKSRRRGKEWPISNPAARRRERDIDMLTMSHLSGVNEKMAGSGLYTQNLSEGWKEGTRLGPRMERAVSIPCFHRQHQLHERIEDWIYTTTVVLLFNKAARGIRLAIDGMDDNVLAYSEASCARNYTAQVVWCDCLLISSGGTGITALFRFIENH</sequence>
<reference evidence="2 3" key="1">
    <citation type="submission" date="2016-05" db="EMBL/GenBank/DDBJ databases">
        <title>A degradative enzymes factory behind the ericoid mycorrhizal symbiosis.</title>
        <authorList>
            <consortium name="DOE Joint Genome Institute"/>
            <person name="Martino E."/>
            <person name="Morin E."/>
            <person name="Grelet G."/>
            <person name="Kuo A."/>
            <person name="Kohler A."/>
            <person name="Daghino S."/>
            <person name="Barry K."/>
            <person name="Choi C."/>
            <person name="Cichocki N."/>
            <person name="Clum A."/>
            <person name="Copeland A."/>
            <person name="Hainaut M."/>
            <person name="Haridas S."/>
            <person name="Labutti K."/>
            <person name="Lindquist E."/>
            <person name="Lipzen A."/>
            <person name="Khouja H.-R."/>
            <person name="Murat C."/>
            <person name="Ohm R."/>
            <person name="Olson A."/>
            <person name="Spatafora J."/>
            <person name="Veneault-Fourrey C."/>
            <person name="Henrissat B."/>
            <person name="Grigoriev I."/>
            <person name="Martin F."/>
            <person name="Perotto S."/>
        </authorList>
    </citation>
    <scope>NUCLEOTIDE SEQUENCE [LARGE SCALE GENOMIC DNA]</scope>
    <source>
        <strain evidence="2 3">UAMH 7357</strain>
    </source>
</reference>
<keyword evidence="3" id="KW-1185">Reference proteome</keyword>
<proteinExistence type="predicted"/>
<gene>
    <name evidence="2" type="ORF">NA56DRAFT_705069</name>
</gene>
<evidence type="ECO:0000313" key="3">
    <source>
        <dbReference type="Proteomes" id="UP000235672"/>
    </source>
</evidence>
<organism evidence="2 3">
    <name type="scientific">Hyaloscypha hepaticicola</name>
    <dbReference type="NCBI Taxonomy" id="2082293"/>
    <lineage>
        <taxon>Eukaryota</taxon>
        <taxon>Fungi</taxon>
        <taxon>Dikarya</taxon>
        <taxon>Ascomycota</taxon>
        <taxon>Pezizomycotina</taxon>
        <taxon>Leotiomycetes</taxon>
        <taxon>Helotiales</taxon>
        <taxon>Hyaloscyphaceae</taxon>
        <taxon>Hyaloscypha</taxon>
    </lineage>
</organism>
<feature type="compositionally biased region" description="Basic residues" evidence="1">
    <location>
        <begin position="40"/>
        <end position="49"/>
    </location>
</feature>
<feature type="region of interest" description="Disordered" evidence="1">
    <location>
        <begin position="1"/>
        <end position="52"/>
    </location>
</feature>
<dbReference type="AlphaFoldDB" id="A0A2J6Q0L7"/>